<dbReference type="InParanoid" id="G9MVR5"/>
<feature type="coiled-coil region" evidence="1">
    <location>
        <begin position="135"/>
        <end position="162"/>
    </location>
</feature>
<dbReference type="AlphaFoldDB" id="G9MVR5"/>
<keyword evidence="1" id="KW-0175">Coiled coil</keyword>
<accession>G9MVR5</accession>
<dbReference type="GeneID" id="25790177"/>
<gene>
    <name evidence="3" type="ORF">TRIVIDRAFT_201973</name>
</gene>
<dbReference type="OrthoDB" id="4897983at2759"/>
<dbReference type="VEuPathDB" id="FungiDB:TRIVIDRAFT_201973"/>
<name>G9MVR5_HYPVG</name>
<dbReference type="Proteomes" id="UP000007115">
    <property type="component" value="Unassembled WGS sequence"/>
</dbReference>
<protein>
    <submittedName>
        <fullName evidence="3">Uncharacterized protein</fullName>
    </submittedName>
</protein>
<keyword evidence="4" id="KW-1185">Reference proteome</keyword>
<sequence length="266" mass="31347">MNENPSEDQSRNPPGLQVALTEAITENDEDMMALEEAAHQDGRSTELVGHDADDDTIEGDPTTADIRLRAMMLEEQLHRARAEVQKLTRPITLEDALPVMEAYQQLVRIVCPLSDSEREKWEASRERCLKLQKRFQEKGERCRSAREQCEELRAECEGIRARCIYFSQYYDKFQEKVNSLFEEDEEEDDEESQELYDMMRGRMGQREQEVEGFLKQAAEILQMIEDMFLWVVKLERKSEYNIHQLRRFEGILDDILRSFDYWFGGL</sequence>
<feature type="region of interest" description="Disordered" evidence="2">
    <location>
        <begin position="40"/>
        <end position="59"/>
    </location>
</feature>
<evidence type="ECO:0000256" key="1">
    <source>
        <dbReference type="SAM" id="Coils"/>
    </source>
</evidence>
<evidence type="ECO:0000313" key="3">
    <source>
        <dbReference type="EMBL" id="EHK21390.1"/>
    </source>
</evidence>
<organism evidence="3 4">
    <name type="scientific">Hypocrea virens (strain Gv29-8 / FGSC 10586)</name>
    <name type="common">Gliocladium virens</name>
    <name type="synonym">Trichoderma virens</name>
    <dbReference type="NCBI Taxonomy" id="413071"/>
    <lineage>
        <taxon>Eukaryota</taxon>
        <taxon>Fungi</taxon>
        <taxon>Dikarya</taxon>
        <taxon>Ascomycota</taxon>
        <taxon>Pezizomycotina</taxon>
        <taxon>Sordariomycetes</taxon>
        <taxon>Hypocreomycetidae</taxon>
        <taxon>Hypocreales</taxon>
        <taxon>Hypocreaceae</taxon>
        <taxon>Trichoderma</taxon>
    </lineage>
</organism>
<comment type="caution">
    <text evidence="3">The sequence shown here is derived from an EMBL/GenBank/DDBJ whole genome shotgun (WGS) entry which is preliminary data.</text>
</comment>
<feature type="compositionally biased region" description="Basic and acidic residues" evidence="2">
    <location>
        <begin position="40"/>
        <end position="51"/>
    </location>
</feature>
<evidence type="ECO:0000313" key="4">
    <source>
        <dbReference type="Proteomes" id="UP000007115"/>
    </source>
</evidence>
<dbReference type="OMA" id="LRSFDYW"/>
<evidence type="ECO:0000256" key="2">
    <source>
        <dbReference type="SAM" id="MobiDB-lite"/>
    </source>
</evidence>
<proteinExistence type="predicted"/>
<dbReference type="EMBL" id="ABDF02000071">
    <property type="protein sequence ID" value="EHK21390.1"/>
    <property type="molecule type" value="Genomic_DNA"/>
</dbReference>
<dbReference type="RefSeq" id="XP_013955586.1">
    <property type="nucleotide sequence ID" value="XM_014100111.1"/>
</dbReference>
<reference evidence="3 4" key="1">
    <citation type="journal article" date="2011" name="Genome Biol.">
        <title>Comparative genome sequence analysis underscores mycoparasitism as the ancestral life style of Trichoderma.</title>
        <authorList>
            <person name="Kubicek C.P."/>
            <person name="Herrera-Estrella A."/>
            <person name="Seidl-Seiboth V."/>
            <person name="Martinez D.A."/>
            <person name="Druzhinina I.S."/>
            <person name="Thon M."/>
            <person name="Zeilinger S."/>
            <person name="Casas-Flores S."/>
            <person name="Horwitz B.A."/>
            <person name="Mukherjee P.K."/>
            <person name="Mukherjee M."/>
            <person name="Kredics L."/>
            <person name="Alcaraz L.D."/>
            <person name="Aerts A."/>
            <person name="Antal Z."/>
            <person name="Atanasova L."/>
            <person name="Cervantes-Badillo M.G."/>
            <person name="Challacombe J."/>
            <person name="Chertkov O."/>
            <person name="McCluskey K."/>
            <person name="Coulpier F."/>
            <person name="Deshpande N."/>
            <person name="von Doehren H."/>
            <person name="Ebbole D.J."/>
            <person name="Esquivel-Naranjo E.U."/>
            <person name="Fekete E."/>
            <person name="Flipphi M."/>
            <person name="Glaser F."/>
            <person name="Gomez-Rodriguez E.Y."/>
            <person name="Gruber S."/>
            <person name="Han C."/>
            <person name="Henrissat B."/>
            <person name="Hermosa R."/>
            <person name="Hernandez-Onate M."/>
            <person name="Karaffa L."/>
            <person name="Kosti I."/>
            <person name="Le Crom S."/>
            <person name="Lindquist E."/>
            <person name="Lucas S."/>
            <person name="Luebeck M."/>
            <person name="Luebeck P.S."/>
            <person name="Margeot A."/>
            <person name="Metz B."/>
            <person name="Misra M."/>
            <person name="Nevalainen H."/>
            <person name="Omann M."/>
            <person name="Packer N."/>
            <person name="Perrone G."/>
            <person name="Uresti-Rivera E.E."/>
            <person name="Salamov A."/>
            <person name="Schmoll M."/>
            <person name="Seiboth B."/>
            <person name="Shapiro H."/>
            <person name="Sukno S."/>
            <person name="Tamayo-Ramos J.A."/>
            <person name="Tisch D."/>
            <person name="Wiest A."/>
            <person name="Wilkinson H.H."/>
            <person name="Zhang M."/>
            <person name="Coutinho P.M."/>
            <person name="Kenerley C.M."/>
            <person name="Monte E."/>
            <person name="Baker S.E."/>
            <person name="Grigoriev I.V."/>
        </authorList>
    </citation>
    <scope>NUCLEOTIDE SEQUENCE [LARGE SCALE GENOMIC DNA]</scope>
    <source>
        <strain evidence="4">Gv29-8 / FGSC 10586</strain>
    </source>
</reference>
<dbReference type="HOGENOM" id="CLU_1046065_0_0_1"/>